<feature type="domain" description="Cysteine-rich CPCC" evidence="1">
    <location>
        <begin position="146"/>
        <end position="210"/>
    </location>
</feature>
<evidence type="ECO:0000313" key="2">
    <source>
        <dbReference type="EMBL" id="NHZ34138.1"/>
    </source>
</evidence>
<dbReference type="InterPro" id="IPR025983">
    <property type="entry name" value="Cys_rich_CPCC"/>
</dbReference>
<keyword evidence="3" id="KW-1185">Reference proteome</keyword>
<evidence type="ECO:0000259" key="1">
    <source>
        <dbReference type="Pfam" id="PF14206"/>
    </source>
</evidence>
<comment type="caution">
    <text evidence="2">The sequence shown here is derived from an EMBL/GenBank/DDBJ whole genome shotgun (WGS) entry which is preliminary data.</text>
</comment>
<reference evidence="2 3" key="1">
    <citation type="submission" date="2019-09" db="EMBL/GenBank/DDBJ databases">
        <title>Taxonomy of Antarctic Massilia spp.: description of Massilia rubra sp. nov., Massilia aquatica sp. nov., Massilia mucilaginosa sp. nov., Massilia frigida sp. nov. isolated from streams, lakes and regoliths.</title>
        <authorList>
            <person name="Holochova P."/>
            <person name="Sedlacek I."/>
            <person name="Kralova S."/>
            <person name="Maslanova I."/>
            <person name="Busse H.-J."/>
            <person name="Stankova E."/>
            <person name="Vrbovska V."/>
            <person name="Kovarovic V."/>
            <person name="Bartak M."/>
            <person name="Svec P."/>
            <person name="Pantucek R."/>
        </authorList>
    </citation>
    <scope>NUCLEOTIDE SEQUENCE [LARGE SCALE GENOMIC DNA]</scope>
    <source>
        <strain evidence="2 3">CCM 8692</strain>
    </source>
</reference>
<name>A0ABX0LH36_9BURK</name>
<protein>
    <recommendedName>
        <fullName evidence="1">Cysteine-rich CPCC domain-containing protein</fullName>
    </recommendedName>
</protein>
<sequence>MSFGYVTLKTRLLQFFIAKTSILVPAMADKRACAELRCFMNRDAAIGLLARRDLTRLSTEQRASLLLDWWFSDPDAPGYAGLPDPLKSMLAHSVEPDDPTRTLYDPLLQLALEYNYMGVVNTYLSMQLALPDRDVTVEGDVDEMVVCPCCRYLSLQTSANDEICRVCFWEDDGTTELSSRSGPNHQTLRQAQENFQRIGAVTEASRRYVLPDGKQRYGLAIP</sequence>
<accession>A0ABX0LH36</accession>
<dbReference type="EMBL" id="VUYU01000006">
    <property type="protein sequence ID" value="NHZ34138.1"/>
    <property type="molecule type" value="Genomic_DNA"/>
</dbReference>
<evidence type="ECO:0000313" key="3">
    <source>
        <dbReference type="Proteomes" id="UP000785613"/>
    </source>
</evidence>
<organism evidence="2 3">
    <name type="scientific">Massilia rubra</name>
    <dbReference type="NCBI Taxonomy" id="2607910"/>
    <lineage>
        <taxon>Bacteria</taxon>
        <taxon>Pseudomonadati</taxon>
        <taxon>Pseudomonadota</taxon>
        <taxon>Betaproteobacteria</taxon>
        <taxon>Burkholderiales</taxon>
        <taxon>Oxalobacteraceae</taxon>
        <taxon>Telluria group</taxon>
        <taxon>Massilia</taxon>
    </lineage>
</organism>
<dbReference type="Pfam" id="PF14206">
    <property type="entry name" value="Cys_rich_CPCC"/>
    <property type="match status" value="1"/>
</dbReference>
<dbReference type="Proteomes" id="UP000785613">
    <property type="component" value="Unassembled WGS sequence"/>
</dbReference>
<gene>
    <name evidence="2" type="ORF">F0185_11135</name>
</gene>
<proteinExistence type="predicted"/>